<feature type="transmembrane region" description="Helical" evidence="1">
    <location>
        <begin position="108"/>
        <end position="126"/>
    </location>
</feature>
<keyword evidence="1" id="KW-1133">Transmembrane helix</keyword>
<dbReference type="InterPro" id="IPR037185">
    <property type="entry name" value="EmrE-like"/>
</dbReference>
<organism evidence="3 4">
    <name type="scientific">Hypericibacter terrae</name>
    <dbReference type="NCBI Taxonomy" id="2602015"/>
    <lineage>
        <taxon>Bacteria</taxon>
        <taxon>Pseudomonadati</taxon>
        <taxon>Pseudomonadota</taxon>
        <taxon>Alphaproteobacteria</taxon>
        <taxon>Rhodospirillales</taxon>
        <taxon>Dongiaceae</taxon>
        <taxon>Hypericibacter</taxon>
    </lineage>
</organism>
<dbReference type="PANTHER" id="PTHR22911">
    <property type="entry name" value="ACYL-MALONYL CONDENSING ENZYME-RELATED"/>
    <property type="match status" value="1"/>
</dbReference>
<dbReference type="PANTHER" id="PTHR22911:SF135">
    <property type="entry name" value="BLR4310 PROTEIN"/>
    <property type="match status" value="1"/>
</dbReference>
<keyword evidence="1" id="KW-0472">Membrane</keyword>
<dbReference type="OrthoDB" id="8690132at2"/>
<dbReference type="EMBL" id="CP042906">
    <property type="protein sequence ID" value="QEX17204.1"/>
    <property type="molecule type" value="Genomic_DNA"/>
</dbReference>
<sequence length="303" mass="32472">MTDVALAAGEARARHRLGLVMVTASAIFWSSGGFFTRLITLDLWTMLAWRGLFGGLFILLFMIWDAKSQKRRLFRPMGWPGLIVTMLNTGGMMAFVGSLRLTAVADVTVIYATLPFMTAPIVWLWFKERPSVRTLLAGVVAVGGVAIMVGGASRGSDSSLAGCTLAFLMTMTMAVTTSITRRYPGVPMIQAAGLSCFIGSAICFTMAGPVDAITPVDFVNLALFGLFNMGLGLALYMMGAKYIPAAEAALLSILETPLAPLWVWIFFAEVPRDATLWGGAVVLAAVLWQILGDAQRSRARGGS</sequence>
<dbReference type="RefSeq" id="WP_151177483.1">
    <property type="nucleotide sequence ID" value="NZ_CP042906.1"/>
</dbReference>
<feature type="transmembrane region" description="Helical" evidence="1">
    <location>
        <begin position="274"/>
        <end position="291"/>
    </location>
</feature>
<dbReference type="InterPro" id="IPR000620">
    <property type="entry name" value="EamA_dom"/>
</dbReference>
<proteinExistence type="predicted"/>
<evidence type="ECO:0000256" key="1">
    <source>
        <dbReference type="SAM" id="Phobius"/>
    </source>
</evidence>
<evidence type="ECO:0000313" key="3">
    <source>
        <dbReference type="EMBL" id="QEX17204.1"/>
    </source>
</evidence>
<evidence type="ECO:0000313" key="4">
    <source>
        <dbReference type="Proteomes" id="UP000326202"/>
    </source>
</evidence>
<protein>
    <submittedName>
        <fullName evidence="3">Membrane protein</fullName>
    </submittedName>
</protein>
<accession>A0A5J6MIC6</accession>
<feature type="transmembrane region" description="Helical" evidence="1">
    <location>
        <begin position="78"/>
        <end position="96"/>
    </location>
</feature>
<feature type="transmembrane region" description="Helical" evidence="1">
    <location>
        <begin position="159"/>
        <end position="179"/>
    </location>
</feature>
<dbReference type="SUPFAM" id="SSF103481">
    <property type="entry name" value="Multidrug resistance efflux transporter EmrE"/>
    <property type="match status" value="2"/>
</dbReference>
<feature type="transmembrane region" description="Helical" evidence="1">
    <location>
        <begin position="47"/>
        <end position="66"/>
    </location>
</feature>
<name>A0A5J6MIC6_9PROT</name>
<feature type="transmembrane region" description="Helical" evidence="1">
    <location>
        <begin position="191"/>
        <end position="212"/>
    </location>
</feature>
<feature type="domain" description="EamA" evidence="2">
    <location>
        <begin position="161"/>
        <end position="288"/>
    </location>
</feature>
<feature type="transmembrane region" description="Helical" evidence="1">
    <location>
        <begin position="135"/>
        <end position="153"/>
    </location>
</feature>
<feature type="transmembrane region" description="Helical" evidence="1">
    <location>
        <begin position="218"/>
        <end position="236"/>
    </location>
</feature>
<keyword evidence="1" id="KW-0812">Transmembrane</keyword>
<reference evidence="3 4" key="1">
    <citation type="submission" date="2019-08" db="EMBL/GenBank/DDBJ databases">
        <title>Hyperibacter terrae gen. nov., sp. nov. and Hyperibacter viscosus sp. nov., two new members in the family Rhodospirillaceae isolated from the rhizosphere of Hypericum perforatum.</title>
        <authorList>
            <person name="Noviana Z."/>
        </authorList>
    </citation>
    <scope>NUCLEOTIDE SEQUENCE [LARGE SCALE GENOMIC DNA]</scope>
    <source>
        <strain evidence="3 4">R5913</strain>
    </source>
</reference>
<dbReference type="GO" id="GO:0016020">
    <property type="term" value="C:membrane"/>
    <property type="evidence" value="ECO:0007669"/>
    <property type="project" value="InterPro"/>
</dbReference>
<dbReference type="Pfam" id="PF00892">
    <property type="entry name" value="EamA"/>
    <property type="match status" value="2"/>
</dbReference>
<gene>
    <name evidence="3" type="ORF">FRZ44_25000</name>
</gene>
<keyword evidence="4" id="KW-1185">Reference proteome</keyword>
<dbReference type="Proteomes" id="UP000326202">
    <property type="component" value="Chromosome"/>
</dbReference>
<feature type="transmembrane region" description="Helical" evidence="1">
    <location>
        <begin position="17"/>
        <end position="35"/>
    </location>
</feature>
<dbReference type="KEGG" id="htq:FRZ44_25000"/>
<feature type="domain" description="EamA" evidence="2">
    <location>
        <begin position="17"/>
        <end position="149"/>
    </location>
</feature>
<evidence type="ECO:0000259" key="2">
    <source>
        <dbReference type="Pfam" id="PF00892"/>
    </source>
</evidence>
<feature type="transmembrane region" description="Helical" evidence="1">
    <location>
        <begin position="248"/>
        <end position="268"/>
    </location>
</feature>
<dbReference type="AlphaFoldDB" id="A0A5J6MIC6"/>